<dbReference type="SUPFAM" id="SSF52540">
    <property type="entry name" value="P-loop containing nucleoside triphosphate hydrolases"/>
    <property type="match status" value="1"/>
</dbReference>
<dbReference type="GO" id="GO:0005524">
    <property type="term" value="F:ATP binding"/>
    <property type="evidence" value="ECO:0007669"/>
    <property type="project" value="InterPro"/>
</dbReference>
<dbReference type="GO" id="GO:0006508">
    <property type="term" value="P:proteolysis"/>
    <property type="evidence" value="ECO:0007669"/>
    <property type="project" value="TreeGrafter"/>
</dbReference>
<feature type="transmembrane region" description="Helical" evidence="1">
    <location>
        <begin position="12"/>
        <end position="34"/>
    </location>
</feature>
<keyword evidence="4" id="KW-1185">Reference proteome</keyword>
<accession>A0A8X6JIS3</accession>
<dbReference type="Gene3D" id="3.40.50.300">
    <property type="entry name" value="P-loop containing nucleotide triphosphate hydrolases"/>
    <property type="match status" value="1"/>
</dbReference>
<dbReference type="GO" id="GO:0004176">
    <property type="term" value="F:ATP-dependent peptidase activity"/>
    <property type="evidence" value="ECO:0007669"/>
    <property type="project" value="TreeGrafter"/>
</dbReference>
<protein>
    <submittedName>
        <fullName evidence="3">ATPase, AAA family</fullName>
    </submittedName>
</protein>
<evidence type="ECO:0000313" key="3">
    <source>
        <dbReference type="EMBL" id="GFR26948.1"/>
    </source>
</evidence>
<evidence type="ECO:0000256" key="1">
    <source>
        <dbReference type="SAM" id="Phobius"/>
    </source>
</evidence>
<dbReference type="GO" id="GO:0016887">
    <property type="term" value="F:ATP hydrolysis activity"/>
    <property type="evidence" value="ECO:0007669"/>
    <property type="project" value="InterPro"/>
</dbReference>
<dbReference type="PANTHER" id="PTHR23076:SF97">
    <property type="entry name" value="ATP-DEPENDENT ZINC METALLOPROTEASE YME1L1"/>
    <property type="match status" value="1"/>
</dbReference>
<evidence type="ECO:0000259" key="2">
    <source>
        <dbReference type="Pfam" id="PF00004"/>
    </source>
</evidence>
<feature type="domain" description="ATPase AAA-type core" evidence="2">
    <location>
        <begin position="103"/>
        <end position="132"/>
    </location>
</feature>
<keyword evidence="1" id="KW-0812">Transmembrane</keyword>
<dbReference type="OrthoDB" id="10251136at2759"/>
<comment type="caution">
    <text evidence="3">The sequence shown here is derived from an EMBL/GenBank/DDBJ whole genome shotgun (WGS) entry which is preliminary data.</text>
</comment>
<sequence>MLLSKGYELAAHYVSEAMPCVLLVVLLFIVWFVYDQVFSKLKEVELPISIELANSDDKRTTFADAIIDDPLKQRLQMICRDQMTEEMCKVFGDKSINSLKGYMLYGPPGNGKTLIARAIAGESNMNFISISG</sequence>
<feature type="non-terminal residue" evidence="3">
    <location>
        <position position="132"/>
    </location>
</feature>
<keyword evidence="1" id="KW-1133">Transmembrane helix</keyword>
<evidence type="ECO:0000313" key="4">
    <source>
        <dbReference type="Proteomes" id="UP000887116"/>
    </source>
</evidence>
<gene>
    <name evidence="3" type="primary">WD_0472</name>
    <name evidence="3" type="ORF">TNCT_605251</name>
</gene>
<dbReference type="InterPro" id="IPR003959">
    <property type="entry name" value="ATPase_AAA_core"/>
</dbReference>
<keyword evidence="1" id="KW-0472">Membrane</keyword>
<dbReference type="Proteomes" id="UP000887116">
    <property type="component" value="Unassembled WGS sequence"/>
</dbReference>
<dbReference type="Pfam" id="PF00004">
    <property type="entry name" value="AAA"/>
    <property type="match status" value="1"/>
</dbReference>
<organism evidence="3 4">
    <name type="scientific">Trichonephila clavata</name>
    <name type="common">Joro spider</name>
    <name type="synonym">Nephila clavata</name>
    <dbReference type="NCBI Taxonomy" id="2740835"/>
    <lineage>
        <taxon>Eukaryota</taxon>
        <taxon>Metazoa</taxon>
        <taxon>Ecdysozoa</taxon>
        <taxon>Arthropoda</taxon>
        <taxon>Chelicerata</taxon>
        <taxon>Arachnida</taxon>
        <taxon>Araneae</taxon>
        <taxon>Araneomorphae</taxon>
        <taxon>Entelegynae</taxon>
        <taxon>Araneoidea</taxon>
        <taxon>Nephilidae</taxon>
        <taxon>Trichonephila</taxon>
    </lineage>
</organism>
<name>A0A8X6JIS3_TRICU</name>
<proteinExistence type="predicted"/>
<dbReference type="PANTHER" id="PTHR23076">
    <property type="entry name" value="METALLOPROTEASE M41 FTSH"/>
    <property type="match status" value="1"/>
</dbReference>
<dbReference type="InterPro" id="IPR027417">
    <property type="entry name" value="P-loop_NTPase"/>
</dbReference>
<reference evidence="3" key="1">
    <citation type="submission" date="2020-07" db="EMBL/GenBank/DDBJ databases">
        <title>Multicomponent nature underlies the extraordinary mechanical properties of spider dragline silk.</title>
        <authorList>
            <person name="Kono N."/>
            <person name="Nakamura H."/>
            <person name="Mori M."/>
            <person name="Yoshida Y."/>
            <person name="Ohtoshi R."/>
            <person name="Malay A.D."/>
            <person name="Moran D.A.P."/>
            <person name="Tomita M."/>
            <person name="Numata K."/>
            <person name="Arakawa K."/>
        </authorList>
    </citation>
    <scope>NUCLEOTIDE SEQUENCE</scope>
</reference>
<dbReference type="EMBL" id="BMAO01008861">
    <property type="protein sequence ID" value="GFR26948.1"/>
    <property type="molecule type" value="Genomic_DNA"/>
</dbReference>
<dbReference type="AlphaFoldDB" id="A0A8X6JIS3"/>